<dbReference type="STRING" id="1841859.GCA_900157385_04727"/>
<dbReference type="AlphaFoldDB" id="A0A2U3NIF2"/>
<name>A0A2U3NIF2_9MYCO</name>
<accession>A0A2U3NIF2</accession>
<evidence type="ECO:0000313" key="1">
    <source>
        <dbReference type="EMBL" id="SPM31213.1"/>
    </source>
</evidence>
<gene>
    <name evidence="1" type="ORF">MTAB308_4726</name>
</gene>
<organism evidence="1 2">
    <name type="scientific">Mycobacterium terramassiliense</name>
    <dbReference type="NCBI Taxonomy" id="1841859"/>
    <lineage>
        <taxon>Bacteria</taxon>
        <taxon>Bacillati</taxon>
        <taxon>Actinomycetota</taxon>
        <taxon>Actinomycetes</taxon>
        <taxon>Mycobacteriales</taxon>
        <taxon>Mycobacteriaceae</taxon>
        <taxon>Mycobacterium</taxon>
    </lineage>
</organism>
<feature type="non-terminal residue" evidence="1">
    <location>
        <position position="1"/>
    </location>
</feature>
<dbReference type="EMBL" id="FTRV01000015">
    <property type="protein sequence ID" value="SPM31213.1"/>
    <property type="molecule type" value="Genomic_DNA"/>
</dbReference>
<dbReference type="Proteomes" id="UP000241595">
    <property type="component" value="Unassembled WGS sequence"/>
</dbReference>
<sequence length="116" mass="12008">VDTTRAPRSFIAMALLAGGIGVAGLGGLAAGTAQAQPGPAPLNHFTWCPGHPDPNDHISPGGPIAAMQREGWDLSVCHDYWYPAAGFPDSPQHNDIVEGDHVPRGPACAPLCAPWP</sequence>
<keyword evidence="2" id="KW-1185">Reference proteome</keyword>
<reference evidence="1 2" key="1">
    <citation type="submission" date="2017-01" db="EMBL/GenBank/DDBJ databases">
        <authorList>
            <consortium name="Urmite Genomes"/>
        </authorList>
    </citation>
    <scope>NUCLEOTIDE SEQUENCE [LARGE SCALE GENOMIC DNA]</scope>
    <source>
        <strain evidence="1 2">AB308</strain>
    </source>
</reference>
<proteinExistence type="predicted"/>
<protein>
    <submittedName>
        <fullName evidence="1">Uncharacterized protein</fullName>
    </submittedName>
</protein>
<evidence type="ECO:0000313" key="2">
    <source>
        <dbReference type="Proteomes" id="UP000241595"/>
    </source>
</evidence>